<evidence type="ECO:0000313" key="7">
    <source>
        <dbReference type="EMBL" id="DAD70530.1"/>
    </source>
</evidence>
<dbReference type="Pfam" id="PF01183">
    <property type="entry name" value="Glyco_hydro_25"/>
    <property type="match status" value="1"/>
</dbReference>
<dbReference type="GO" id="GO:0003796">
    <property type="term" value="F:lysozyme activity"/>
    <property type="evidence" value="ECO:0007669"/>
    <property type="project" value="UniProtKB-EC"/>
</dbReference>
<comment type="similarity">
    <text evidence="2">Belongs to the glycosyl hydrolase 25 family.</text>
</comment>
<evidence type="ECO:0000256" key="4">
    <source>
        <dbReference type="ARBA" id="ARBA00022801"/>
    </source>
</evidence>
<evidence type="ECO:0000256" key="5">
    <source>
        <dbReference type="ARBA" id="ARBA00023295"/>
    </source>
</evidence>
<dbReference type="PROSITE" id="PS51904">
    <property type="entry name" value="GLYCOSYL_HYDROL_F25_2"/>
    <property type="match status" value="1"/>
</dbReference>
<dbReference type="SUPFAM" id="SSF51445">
    <property type="entry name" value="(Trans)glycosidases"/>
    <property type="match status" value="1"/>
</dbReference>
<organism evidence="7">
    <name type="scientific">Siphoviridae sp. ctcPV5</name>
    <dbReference type="NCBI Taxonomy" id="2827582"/>
    <lineage>
        <taxon>Viruses</taxon>
        <taxon>Duplodnaviria</taxon>
        <taxon>Heunggongvirae</taxon>
        <taxon>Uroviricota</taxon>
        <taxon>Caudoviricetes</taxon>
    </lineage>
</organism>
<keyword evidence="5" id="KW-0326">Glycosidase</keyword>
<evidence type="ECO:0000256" key="2">
    <source>
        <dbReference type="ARBA" id="ARBA00010646"/>
    </source>
</evidence>
<dbReference type="GO" id="GO:0009253">
    <property type="term" value="P:peptidoglycan catabolic process"/>
    <property type="evidence" value="ECO:0007669"/>
    <property type="project" value="InterPro"/>
</dbReference>
<evidence type="ECO:0000256" key="1">
    <source>
        <dbReference type="ARBA" id="ARBA00000632"/>
    </source>
</evidence>
<dbReference type="Gene3D" id="3.20.20.80">
    <property type="entry name" value="Glycosidases"/>
    <property type="match status" value="1"/>
</dbReference>
<name>A0A8S5LKS2_9CAUD</name>
<dbReference type="Gene3D" id="2.40.50.670">
    <property type="match status" value="1"/>
</dbReference>
<evidence type="ECO:0000256" key="3">
    <source>
        <dbReference type="ARBA" id="ARBA00012732"/>
    </source>
</evidence>
<dbReference type="InterPro" id="IPR018077">
    <property type="entry name" value="Glyco_hydro_fam25_subgr"/>
</dbReference>
<dbReference type="EMBL" id="BK015867">
    <property type="protein sequence ID" value="DAD70530.1"/>
    <property type="molecule type" value="Genomic_DNA"/>
</dbReference>
<dbReference type="InterPro" id="IPR002053">
    <property type="entry name" value="Glyco_hydro_25"/>
</dbReference>
<evidence type="ECO:0000256" key="6">
    <source>
        <dbReference type="SAM" id="MobiDB-lite"/>
    </source>
</evidence>
<accession>A0A8S5LKS2</accession>
<reference evidence="7" key="1">
    <citation type="journal article" date="2021" name="Proc. Natl. Acad. Sci. U.S.A.">
        <title>A Catalog of Tens of Thousands of Viruses from Human Metagenomes Reveals Hidden Associations with Chronic Diseases.</title>
        <authorList>
            <person name="Tisza M.J."/>
            <person name="Buck C.B."/>
        </authorList>
    </citation>
    <scope>NUCLEOTIDE SEQUENCE</scope>
    <source>
        <strain evidence="7">CtcPV5</strain>
    </source>
</reference>
<keyword evidence="4" id="KW-0378">Hydrolase</keyword>
<sequence length="415" mass="45949">MSKRFNLIAPLVMATTLLASPIIATAAVGDYGVDNAVYQGAYGKFGYAHDKFMISQMGGYTGFGTYDQSTYATQVQSAIAQGKRAHTYIWWQNITDYATADAVLNHFLPKVQTPKGSIVALDIESGWQNTDVIMHALAKIKAAGYTPMVYGYKNYLVQNTDLNRIADTYELWLAEYPNYQVTTEPNYNYFPSFKNVGIFQFTSTYVAGGLDGNIDLSGVTDNGYKQGNADKPKTDTPAIDKGQQADNTSKADVKVGDTVKVNFSAKKWATGEDILQSVKGQSYKVVSVDGKKLLLDSVNSWINRKDAEIISTHDTVQFNGVYVVDQWFIYGGKWYARNEDMSIPVADYNNDIPVGAITLTDRYGNKLPNQTAQGNNGNMEYFTLDGHYKVLERYGNAVKVEIGGEPVWLQAEFAE</sequence>
<protein>
    <recommendedName>
        <fullName evidence="3">lysozyme</fullName>
        <ecNumber evidence="3">3.2.1.17</ecNumber>
    </recommendedName>
</protein>
<feature type="region of interest" description="Disordered" evidence="6">
    <location>
        <begin position="223"/>
        <end position="247"/>
    </location>
</feature>
<dbReference type="InterPro" id="IPR038263">
    <property type="entry name" value="Lytic_exo_TRD_sf"/>
</dbReference>
<proteinExistence type="inferred from homology"/>
<dbReference type="InterPro" id="IPR017853">
    <property type="entry name" value="GH"/>
</dbReference>
<comment type="catalytic activity">
    <reaction evidence="1">
        <text>Hydrolysis of (1-&gt;4)-beta-linkages between N-acetylmuramic acid and N-acetyl-D-glucosamine residues in a peptidoglycan and between N-acetyl-D-glucosamine residues in chitodextrins.</text>
        <dbReference type="EC" id="3.2.1.17"/>
    </reaction>
</comment>
<dbReference type="SMART" id="SM00641">
    <property type="entry name" value="Glyco_25"/>
    <property type="match status" value="1"/>
</dbReference>
<dbReference type="EC" id="3.2.1.17" evidence="3"/>
<dbReference type="GO" id="GO:0016998">
    <property type="term" value="P:cell wall macromolecule catabolic process"/>
    <property type="evidence" value="ECO:0007669"/>
    <property type="project" value="InterPro"/>
</dbReference>